<protein>
    <submittedName>
        <fullName evidence="1">Uncharacterized protein</fullName>
    </submittedName>
</protein>
<reference evidence="1 2" key="1">
    <citation type="submission" date="2018-08" db="EMBL/GenBank/DDBJ databases">
        <title>A genome reference for cultivated species of the human gut microbiota.</title>
        <authorList>
            <person name="Zou Y."/>
            <person name="Xue W."/>
            <person name="Luo G."/>
        </authorList>
    </citation>
    <scope>NUCLEOTIDE SEQUENCE [LARGE SCALE GENOMIC DNA]</scope>
    <source>
        <strain evidence="1 2">AM31-16AC</strain>
    </source>
</reference>
<evidence type="ECO:0000313" key="1">
    <source>
        <dbReference type="EMBL" id="RHD46765.1"/>
    </source>
</evidence>
<comment type="caution">
    <text evidence="1">The sequence shown here is derived from an EMBL/GenBank/DDBJ whole genome shotgun (WGS) entry which is preliminary data.</text>
</comment>
<dbReference type="RefSeq" id="WP_122264772.1">
    <property type="nucleotide sequence ID" value="NZ_JARAOR010000024.1"/>
</dbReference>
<accession>A0A414FHV1</accession>
<organism evidence="1 2">
    <name type="scientific">Bacteroides caccae</name>
    <dbReference type="NCBI Taxonomy" id="47678"/>
    <lineage>
        <taxon>Bacteria</taxon>
        <taxon>Pseudomonadati</taxon>
        <taxon>Bacteroidota</taxon>
        <taxon>Bacteroidia</taxon>
        <taxon>Bacteroidales</taxon>
        <taxon>Bacteroidaceae</taxon>
        <taxon>Bacteroides</taxon>
    </lineage>
</organism>
<dbReference type="Proteomes" id="UP000284689">
    <property type="component" value="Unassembled WGS sequence"/>
</dbReference>
<dbReference type="EMBL" id="QSJD01000021">
    <property type="protein sequence ID" value="RHD46765.1"/>
    <property type="molecule type" value="Genomic_DNA"/>
</dbReference>
<dbReference type="AlphaFoldDB" id="A0A414FHV1"/>
<name>A0A414FHV1_9BACE</name>
<sequence>MKKIKNLTVKMTYRVGLGNVEVPDDVYDSLAKCYDEGGDVPMPNESDEYSAEASEWLSDNIREADAMDWEYEIEDFEE</sequence>
<proteinExistence type="predicted"/>
<evidence type="ECO:0000313" key="2">
    <source>
        <dbReference type="Proteomes" id="UP000284689"/>
    </source>
</evidence>
<gene>
    <name evidence="1" type="ORF">DW794_13635</name>
</gene>